<evidence type="ECO:0000259" key="8">
    <source>
        <dbReference type="PROSITE" id="PS50110"/>
    </source>
</evidence>
<comment type="caution">
    <text evidence="9">The sequence shown here is derived from an EMBL/GenBank/DDBJ whole genome shotgun (WGS) entry which is preliminary data.</text>
</comment>
<dbReference type="CDD" id="cd16922">
    <property type="entry name" value="HATPase_EvgS-ArcB-TorS-like"/>
    <property type="match status" value="1"/>
</dbReference>
<dbReference type="Gene3D" id="3.40.50.300">
    <property type="entry name" value="P-loop containing nucleotide triphosphate hydrolases"/>
    <property type="match status" value="1"/>
</dbReference>
<dbReference type="PROSITE" id="PS00108">
    <property type="entry name" value="PROTEIN_KINASE_ST"/>
    <property type="match status" value="1"/>
</dbReference>
<dbReference type="CDD" id="cd17546">
    <property type="entry name" value="REC_hyHK_CKI1_RcsC-like"/>
    <property type="match status" value="1"/>
</dbReference>
<evidence type="ECO:0000256" key="1">
    <source>
        <dbReference type="ARBA" id="ARBA00022553"/>
    </source>
</evidence>
<feature type="modified residue" description="4-aspartylphosphate" evidence="4">
    <location>
        <position position="1839"/>
    </location>
</feature>
<dbReference type="SUPFAM" id="SSF47384">
    <property type="entry name" value="Homodimeric domain of signal transducing histidine kinase"/>
    <property type="match status" value="1"/>
</dbReference>
<keyword evidence="1 4" id="KW-0597">Phosphoprotein</keyword>
<dbReference type="InterPro" id="IPR005467">
    <property type="entry name" value="His_kinase_dom"/>
</dbReference>
<accession>A0AAW2YS03</accession>
<dbReference type="Pfam" id="PF00069">
    <property type="entry name" value="Pkinase"/>
    <property type="match status" value="1"/>
</dbReference>
<gene>
    <name evidence="9" type="ORF">AKO1_007503</name>
</gene>
<dbReference type="InterPro" id="IPR000719">
    <property type="entry name" value="Prot_kinase_dom"/>
</dbReference>
<dbReference type="Proteomes" id="UP001431209">
    <property type="component" value="Unassembled WGS sequence"/>
</dbReference>
<dbReference type="SMART" id="SM00448">
    <property type="entry name" value="REC"/>
    <property type="match status" value="1"/>
</dbReference>
<dbReference type="InterPro" id="IPR029016">
    <property type="entry name" value="GAF-like_dom_sf"/>
</dbReference>
<evidence type="ECO:0000259" key="7">
    <source>
        <dbReference type="PROSITE" id="PS50109"/>
    </source>
</evidence>
<protein>
    <submittedName>
        <fullName evidence="9">Uncharacterized protein</fullName>
    </submittedName>
</protein>
<proteinExistence type="predicted"/>
<sequence>MLSFGFDDVEVLYAGRHSLVYRCNYNGAKVIVKTHASAFARRSEVDLLKREFNIGQLLCSNCSYTTKYLEILEEESEDGRCKAAIIMEDCGAKSLSSMIPPAGFPIPEFLKISLSCAQGVQAVHRNNIIHKDIKPSNMLVRDDGFVYQIDFGCATKLQEQTEQASTSLKKIYGTLAYNKLVASIDQSTTEQIFTAWQLLTGRLPFQSVDLMELIHQHIAVEPPPLPSHVPPVLRDIVSKLLNKDATDRYQSNQGIIHDLQTCQKNLIENKNGTFSIEPFEIAKCDYIDRFTLPKHLYGRDSEIKTLLDCFARVATTGNTEVLFVTGYSGIGKSSLVRELQRSVQVRHGYFVSGKYDQLERNVAYGAIVEALQALVKQVLSEDQECIEKSKIKLLEELYPNAQIMIELIPELEQLIGHQPSAPILGPLETKNRLELVVEKFVRAFVHEDSPLVLFLDDLQWADRESIKMMKSMSSSSDYMLIVGAYRNNEQTNALQMIDDMMLNDPVQTIMLHPLPTLVIHRWLSDALQGEGVNISYQSNPLHQRDDMSDLAILLHQKTEGNPFFFKMFLIALHSEGLLFRDGSLWKWDLSKIQQQKATDNVISLMTFRINQFNGTTKQVLNWVSCMGNHFQLDTLSMVLNKTPQELLDDLYPILIAGLLVLVGDECSFAHDRVQEAAYDCLGEHEKSKMHNQIGLVWYQSIKSSSELKKKIFVIVDHLNKGVGVMKNKINHFEEWVQLAQLNYQAGKQAQESAAYSSCINYFKFGCFCASQLYPTIDMCWDNQHDLMMKLHLELCTSYFNNADHDSSNQLLNMLMARATNKIEKNSIYVQQILQSNTFSKLNESLSVGREALKELGINLPNNDSPDVAHLFNKELDLIVKRLEELGKTPDGYIDCSEMLKPADQETQCFSTLTTSLIVTAYLYDEKIFPLLASITARVILETCLMPASSTSLAYFAIVLVSKSEFNLARDVSNLAMHCATKLFPDHLAERCRTTHLYNIFCHHWFRPICEIIPSSKEAFTMGLDCGETTYAVYTFSASCCMHLYCGNNINLVINDIKTGLAAARKYKNHIIDELVSQVECVYKMLVSIHLTPEQLKAMDDQLFEPLVNKLPQVRHLTHRLMLRFLFDGVSTLDDVNNEYQCMLKIDEILPFMVSMYDNVILLFYESLMLVRCIKCLRGLDSFDPLLKQELNARLDRNVSSLTLWNNIYSDNILNKLLLIKAQISAYVLDEGYVSLKYYKESIKESEKQQFTQETAVALELEGEYWLNVLQDQDHGKLCIQRSYNAYKKWGITRKVKDLLSKYDHLVESVVQLSPSTSNASSLTNTMNLNSAYFDLKSILRGSHVISSSIDIHKLLSNIMKIVIETAGATDGSIILEGRVEAQYSNNNIDTECSIPLDQWKDGCKSIVDHVTRDQTSIVLGCAHTDPLYEYIKNDPYVMSRHTKSVLCMPVIYQNEVKAVLYLENTLTTDCFKSEQVNVLNILITQVAISLENSKFFDSRMKAMEELAEVQTNRAREEEAFRRKQEEFIDRICHEIRNPIQGITGNCEVINHLLMKLSKTTTNINLVEEIHSYVGSISSCAQYQKVITDDVLTLSKLEFNQVTLVAQQTEISNVFTNVVRMFQGQANKNGIALLECDESRFSQVLTNLVSNAIKFTPTGSIEICCMHRPYGDANSNLVEIETSVTDTGIGISADDLETIFDRFAQVTQRATSDYNGSGLGLFICKMMVELMGGRITVHSTVNSGSTFVFSTIAKKIKILDSATKHTKIDTSRNTNITNLDVLNTSSKENAHVLIVEDNKINQKVLAKMVGHYHCSFVVANNGLEGLNKFKTEKFDLVFMDVSMPVMDGYESTRQIREYEIQQACAPTVIVGLSGNARQGKVMMVCLTYFSAEHLEAGLASGMTMYITKPIQQRDIIKIIDSIKQV</sequence>
<dbReference type="GO" id="GO:0005524">
    <property type="term" value="F:ATP binding"/>
    <property type="evidence" value="ECO:0007669"/>
    <property type="project" value="InterPro"/>
</dbReference>
<dbReference type="InterPro" id="IPR003594">
    <property type="entry name" value="HATPase_dom"/>
</dbReference>
<dbReference type="InterPro" id="IPR004358">
    <property type="entry name" value="Sig_transdc_His_kin-like_C"/>
</dbReference>
<dbReference type="Pfam" id="PF13191">
    <property type="entry name" value="AAA_16"/>
    <property type="match status" value="1"/>
</dbReference>
<keyword evidence="10" id="KW-1185">Reference proteome</keyword>
<dbReference type="InterPro" id="IPR036097">
    <property type="entry name" value="HisK_dim/P_sf"/>
</dbReference>
<dbReference type="SMART" id="SM00220">
    <property type="entry name" value="S_TKc"/>
    <property type="match status" value="1"/>
</dbReference>
<evidence type="ECO:0000256" key="3">
    <source>
        <dbReference type="ARBA" id="ARBA00022777"/>
    </source>
</evidence>
<dbReference type="PANTHER" id="PTHR43642:SF1">
    <property type="entry name" value="HYBRID SIGNAL TRANSDUCTION HISTIDINE KINASE G"/>
    <property type="match status" value="1"/>
</dbReference>
<keyword evidence="2" id="KW-0808">Transferase</keyword>
<dbReference type="SUPFAM" id="SSF55781">
    <property type="entry name" value="GAF domain-like"/>
    <property type="match status" value="1"/>
</dbReference>
<dbReference type="SUPFAM" id="SSF52540">
    <property type="entry name" value="P-loop containing nucleoside triphosphate hydrolases"/>
    <property type="match status" value="1"/>
</dbReference>
<feature type="domain" description="Response regulatory" evidence="8">
    <location>
        <begin position="1790"/>
        <end position="1922"/>
    </location>
</feature>
<dbReference type="InterPro" id="IPR001789">
    <property type="entry name" value="Sig_transdc_resp-reg_receiver"/>
</dbReference>
<feature type="coiled-coil region" evidence="5">
    <location>
        <begin position="1499"/>
        <end position="1526"/>
    </location>
</feature>
<dbReference type="InterPro" id="IPR003018">
    <property type="entry name" value="GAF"/>
</dbReference>
<dbReference type="InterPro" id="IPR041664">
    <property type="entry name" value="AAA_16"/>
</dbReference>
<dbReference type="SUPFAM" id="SSF56112">
    <property type="entry name" value="Protein kinase-like (PK-like)"/>
    <property type="match status" value="1"/>
</dbReference>
<dbReference type="SMART" id="SM00387">
    <property type="entry name" value="HATPase_c"/>
    <property type="match status" value="1"/>
</dbReference>
<keyword evidence="3" id="KW-0418">Kinase</keyword>
<dbReference type="SUPFAM" id="SSF52172">
    <property type="entry name" value="CheY-like"/>
    <property type="match status" value="1"/>
</dbReference>
<evidence type="ECO:0000256" key="2">
    <source>
        <dbReference type="ARBA" id="ARBA00022679"/>
    </source>
</evidence>
<dbReference type="InterPro" id="IPR011009">
    <property type="entry name" value="Kinase-like_dom_sf"/>
</dbReference>
<dbReference type="Gene3D" id="1.10.287.130">
    <property type="match status" value="1"/>
</dbReference>
<organism evidence="9 10">
    <name type="scientific">Acrasis kona</name>
    <dbReference type="NCBI Taxonomy" id="1008807"/>
    <lineage>
        <taxon>Eukaryota</taxon>
        <taxon>Discoba</taxon>
        <taxon>Heterolobosea</taxon>
        <taxon>Tetramitia</taxon>
        <taxon>Eutetramitia</taxon>
        <taxon>Acrasidae</taxon>
        <taxon>Acrasis</taxon>
    </lineage>
</organism>
<evidence type="ECO:0000313" key="9">
    <source>
        <dbReference type="EMBL" id="KAL0479716.1"/>
    </source>
</evidence>
<dbReference type="GO" id="GO:0000155">
    <property type="term" value="F:phosphorelay sensor kinase activity"/>
    <property type="evidence" value="ECO:0007669"/>
    <property type="project" value="InterPro"/>
</dbReference>
<dbReference type="Pfam" id="PF02518">
    <property type="entry name" value="HATPase_c"/>
    <property type="match status" value="1"/>
</dbReference>
<dbReference type="InterPro" id="IPR003661">
    <property type="entry name" value="HisK_dim/P_dom"/>
</dbReference>
<dbReference type="Gene3D" id="3.30.450.40">
    <property type="match status" value="1"/>
</dbReference>
<feature type="domain" description="Histidine kinase" evidence="7">
    <location>
        <begin position="1530"/>
        <end position="1754"/>
    </location>
</feature>
<dbReference type="SUPFAM" id="SSF55874">
    <property type="entry name" value="ATPase domain of HSP90 chaperone/DNA topoisomerase II/histidine kinase"/>
    <property type="match status" value="1"/>
</dbReference>
<keyword evidence="5" id="KW-0175">Coiled coil</keyword>
<evidence type="ECO:0000259" key="6">
    <source>
        <dbReference type="PROSITE" id="PS50011"/>
    </source>
</evidence>
<dbReference type="Pfam" id="PF01590">
    <property type="entry name" value="GAF"/>
    <property type="match status" value="1"/>
</dbReference>
<dbReference type="InterPro" id="IPR036890">
    <property type="entry name" value="HATPase_C_sf"/>
</dbReference>
<dbReference type="PANTHER" id="PTHR43642">
    <property type="entry name" value="HYBRID SIGNAL TRANSDUCTION HISTIDINE KINASE G"/>
    <property type="match status" value="1"/>
</dbReference>
<evidence type="ECO:0000256" key="4">
    <source>
        <dbReference type="PROSITE-ProRule" id="PRU00169"/>
    </source>
</evidence>
<evidence type="ECO:0000256" key="5">
    <source>
        <dbReference type="SAM" id="Coils"/>
    </source>
</evidence>
<dbReference type="SMART" id="SM00065">
    <property type="entry name" value="GAF"/>
    <property type="match status" value="1"/>
</dbReference>
<dbReference type="InterPro" id="IPR008271">
    <property type="entry name" value="Ser/Thr_kinase_AS"/>
</dbReference>
<dbReference type="CDD" id="cd00082">
    <property type="entry name" value="HisKA"/>
    <property type="match status" value="1"/>
</dbReference>
<dbReference type="Pfam" id="PF00072">
    <property type="entry name" value="Response_reg"/>
    <property type="match status" value="1"/>
</dbReference>
<dbReference type="InterPro" id="IPR027417">
    <property type="entry name" value="P-loop_NTPase"/>
</dbReference>
<dbReference type="SMART" id="SM00388">
    <property type="entry name" value="HisKA"/>
    <property type="match status" value="1"/>
</dbReference>
<dbReference type="PROSITE" id="PS50110">
    <property type="entry name" value="RESPONSE_REGULATORY"/>
    <property type="match status" value="1"/>
</dbReference>
<dbReference type="Gene3D" id="1.10.510.10">
    <property type="entry name" value="Transferase(Phosphotransferase) domain 1"/>
    <property type="match status" value="1"/>
</dbReference>
<dbReference type="InterPro" id="IPR053159">
    <property type="entry name" value="Hybrid_Histidine_Kinase"/>
</dbReference>
<evidence type="ECO:0000313" key="10">
    <source>
        <dbReference type="Proteomes" id="UP001431209"/>
    </source>
</evidence>
<dbReference type="PROSITE" id="PS50109">
    <property type="entry name" value="HIS_KIN"/>
    <property type="match status" value="1"/>
</dbReference>
<name>A0AAW2YS03_9EUKA</name>
<dbReference type="Pfam" id="PF00512">
    <property type="entry name" value="HisKA"/>
    <property type="match status" value="1"/>
</dbReference>
<dbReference type="Gene3D" id="3.40.50.2300">
    <property type="match status" value="1"/>
</dbReference>
<dbReference type="PROSITE" id="PS50011">
    <property type="entry name" value="PROTEIN_KINASE_DOM"/>
    <property type="match status" value="1"/>
</dbReference>
<dbReference type="PRINTS" id="PR00344">
    <property type="entry name" value="BCTRLSENSOR"/>
</dbReference>
<dbReference type="EMBL" id="JAOPGA020000589">
    <property type="protein sequence ID" value="KAL0479716.1"/>
    <property type="molecule type" value="Genomic_DNA"/>
</dbReference>
<dbReference type="InterPro" id="IPR011006">
    <property type="entry name" value="CheY-like_superfamily"/>
</dbReference>
<dbReference type="Gene3D" id="3.30.565.10">
    <property type="entry name" value="Histidine kinase-like ATPase, C-terminal domain"/>
    <property type="match status" value="1"/>
</dbReference>
<reference evidence="9 10" key="1">
    <citation type="submission" date="2024-03" db="EMBL/GenBank/DDBJ databases">
        <title>The Acrasis kona genome and developmental transcriptomes reveal deep origins of eukaryotic multicellular pathways.</title>
        <authorList>
            <person name="Sheikh S."/>
            <person name="Fu C.-J."/>
            <person name="Brown M.W."/>
            <person name="Baldauf S.L."/>
        </authorList>
    </citation>
    <scope>NUCLEOTIDE SEQUENCE [LARGE SCALE GENOMIC DNA]</scope>
    <source>
        <strain evidence="9 10">ATCC MYA-3509</strain>
    </source>
</reference>
<feature type="domain" description="Protein kinase" evidence="6">
    <location>
        <begin position="6"/>
        <end position="260"/>
    </location>
</feature>